<dbReference type="RefSeq" id="WP_395806853.1">
    <property type="nucleotide sequence ID" value="NZ_CP043494.1"/>
</dbReference>
<sequence>MNDSQQQRGNILGQYRLGPRYRSTGELGRVYRARHVETGRPALVVQRTDRQADDAPLADWQVRVTSSVSPAFLALEVERAPEGGDPLDVAGELVFMLEDAAQAADTTVNRPETMQHLLSAARPTPRISQSPRAERAFWRRPAFAAAAAALAAAALLHLSGSSRPGPAGLDAGDELALADDAGWGGSEAATGLVLTNMADSEPIILTRALPKKPFTNQKRPPCDKQLEVELRGGCWVPHKTPAPCPDRLYEFEGSCYLPAAKPETSPAAVFRQPHQTLAFDRQ</sequence>
<gene>
    <name evidence="1" type="ORF">F0U60_37475</name>
</gene>
<protein>
    <recommendedName>
        <fullName evidence="3">Protein kinase</fullName>
    </recommendedName>
</protein>
<evidence type="ECO:0008006" key="3">
    <source>
        <dbReference type="Google" id="ProtNLM"/>
    </source>
</evidence>
<evidence type="ECO:0000313" key="2">
    <source>
        <dbReference type="Proteomes" id="UP001611383"/>
    </source>
</evidence>
<name>A0ABY9X1A4_9BACT</name>
<evidence type="ECO:0000313" key="1">
    <source>
        <dbReference type="EMBL" id="WNG49177.1"/>
    </source>
</evidence>
<dbReference type="Proteomes" id="UP001611383">
    <property type="component" value="Chromosome"/>
</dbReference>
<accession>A0ABY9X1A4</accession>
<keyword evidence="2" id="KW-1185">Reference proteome</keyword>
<proteinExistence type="predicted"/>
<reference evidence="1 2" key="1">
    <citation type="submission" date="2019-08" db="EMBL/GenBank/DDBJ databases">
        <title>Archangium and Cystobacter genomes.</title>
        <authorList>
            <person name="Chen I.-C.K."/>
            <person name="Wielgoss S."/>
        </authorList>
    </citation>
    <scope>NUCLEOTIDE SEQUENCE [LARGE SCALE GENOMIC DNA]</scope>
    <source>
        <strain evidence="1 2">Cbm 6</strain>
    </source>
</reference>
<dbReference type="EMBL" id="CP043494">
    <property type="protein sequence ID" value="WNG49177.1"/>
    <property type="molecule type" value="Genomic_DNA"/>
</dbReference>
<organism evidence="1 2">
    <name type="scientific">Archangium minus</name>
    <dbReference type="NCBI Taxonomy" id="83450"/>
    <lineage>
        <taxon>Bacteria</taxon>
        <taxon>Pseudomonadati</taxon>
        <taxon>Myxococcota</taxon>
        <taxon>Myxococcia</taxon>
        <taxon>Myxococcales</taxon>
        <taxon>Cystobacterineae</taxon>
        <taxon>Archangiaceae</taxon>
        <taxon>Archangium</taxon>
    </lineage>
</organism>